<name>A0A8J5VE18_ZIZPA</name>
<keyword evidence="4" id="KW-0732">Signal</keyword>
<comment type="subcellular location">
    <subcellularLocation>
        <location evidence="1">Membrane</location>
        <topology evidence="1">Single-pass type I membrane protein</topology>
    </subcellularLocation>
</comment>
<sequence length="187" mass="21125">MSARRGGASPKMSNCFPFPWRVFFSLLLYVTHPDIRMTCGCFAEEREALMDIRASLTLSNITAPPSWGRGDDCCSWERVKCSSNTRRVSHLYFSSLYEYDDYTKVPTGGDTPWRLNISIFSAFTDLQFLDLSSIWYLDLGSNGMQSTSVLNIYLALLLAFQKLLTCIGENFHRLGRAETAQATTSQP</sequence>
<evidence type="ECO:0000256" key="8">
    <source>
        <dbReference type="ARBA" id="ARBA00023180"/>
    </source>
</evidence>
<dbReference type="EMBL" id="JAAALK010000953">
    <property type="protein sequence ID" value="KAG8043683.1"/>
    <property type="molecule type" value="Genomic_DNA"/>
</dbReference>
<reference evidence="10" key="2">
    <citation type="submission" date="2021-02" db="EMBL/GenBank/DDBJ databases">
        <authorList>
            <person name="Kimball J.A."/>
            <person name="Haas M.W."/>
            <person name="Macchietto M."/>
            <person name="Kono T."/>
            <person name="Duquette J."/>
            <person name="Shao M."/>
        </authorList>
    </citation>
    <scope>NUCLEOTIDE SEQUENCE</scope>
    <source>
        <tissue evidence="10">Fresh leaf tissue</tissue>
    </source>
</reference>
<keyword evidence="2" id="KW-0433">Leucine-rich repeat</keyword>
<evidence type="ECO:0000256" key="5">
    <source>
        <dbReference type="ARBA" id="ARBA00022737"/>
    </source>
</evidence>
<evidence type="ECO:0000259" key="9">
    <source>
        <dbReference type="Pfam" id="PF08263"/>
    </source>
</evidence>
<dbReference type="OrthoDB" id="1600340at2759"/>
<dbReference type="PANTHER" id="PTHR48063">
    <property type="entry name" value="LRR RECEPTOR-LIKE KINASE"/>
    <property type="match status" value="1"/>
</dbReference>
<accession>A0A8J5VE18</accession>
<evidence type="ECO:0000256" key="2">
    <source>
        <dbReference type="ARBA" id="ARBA00022614"/>
    </source>
</evidence>
<dbReference type="PANTHER" id="PTHR48063:SF112">
    <property type="entry name" value="RECEPTOR LIKE PROTEIN 30-LIKE"/>
    <property type="match status" value="1"/>
</dbReference>
<keyword evidence="3" id="KW-0812">Transmembrane</keyword>
<dbReference type="Proteomes" id="UP000729402">
    <property type="component" value="Unassembled WGS sequence"/>
</dbReference>
<dbReference type="InterPro" id="IPR013210">
    <property type="entry name" value="LRR_N_plant-typ"/>
</dbReference>
<evidence type="ECO:0000256" key="3">
    <source>
        <dbReference type="ARBA" id="ARBA00022692"/>
    </source>
</evidence>
<keyword evidence="11" id="KW-1185">Reference proteome</keyword>
<dbReference type="GO" id="GO:0016020">
    <property type="term" value="C:membrane"/>
    <property type="evidence" value="ECO:0007669"/>
    <property type="project" value="UniProtKB-SubCell"/>
</dbReference>
<keyword evidence="7" id="KW-0472">Membrane</keyword>
<feature type="domain" description="Leucine-rich repeat-containing N-terminal plant-type" evidence="9">
    <location>
        <begin position="44"/>
        <end position="82"/>
    </location>
</feature>
<organism evidence="10 11">
    <name type="scientific">Zizania palustris</name>
    <name type="common">Northern wild rice</name>
    <dbReference type="NCBI Taxonomy" id="103762"/>
    <lineage>
        <taxon>Eukaryota</taxon>
        <taxon>Viridiplantae</taxon>
        <taxon>Streptophyta</taxon>
        <taxon>Embryophyta</taxon>
        <taxon>Tracheophyta</taxon>
        <taxon>Spermatophyta</taxon>
        <taxon>Magnoliopsida</taxon>
        <taxon>Liliopsida</taxon>
        <taxon>Poales</taxon>
        <taxon>Poaceae</taxon>
        <taxon>BOP clade</taxon>
        <taxon>Oryzoideae</taxon>
        <taxon>Oryzeae</taxon>
        <taxon>Zizaniinae</taxon>
        <taxon>Zizania</taxon>
    </lineage>
</organism>
<comment type="caution">
    <text evidence="10">The sequence shown here is derived from an EMBL/GenBank/DDBJ whole genome shotgun (WGS) entry which is preliminary data.</text>
</comment>
<keyword evidence="6" id="KW-1133">Transmembrane helix</keyword>
<dbReference type="AlphaFoldDB" id="A0A8J5VE18"/>
<evidence type="ECO:0000313" key="11">
    <source>
        <dbReference type="Proteomes" id="UP000729402"/>
    </source>
</evidence>
<dbReference type="InterPro" id="IPR046956">
    <property type="entry name" value="RLP23-like"/>
</dbReference>
<reference evidence="10" key="1">
    <citation type="journal article" date="2021" name="bioRxiv">
        <title>Whole Genome Assembly and Annotation of Northern Wild Rice, Zizania palustris L., Supports a Whole Genome Duplication in the Zizania Genus.</title>
        <authorList>
            <person name="Haas M."/>
            <person name="Kono T."/>
            <person name="Macchietto M."/>
            <person name="Millas R."/>
            <person name="McGilp L."/>
            <person name="Shao M."/>
            <person name="Duquette J."/>
            <person name="Hirsch C.N."/>
            <person name="Kimball J."/>
        </authorList>
    </citation>
    <scope>NUCLEOTIDE SEQUENCE</scope>
    <source>
        <tissue evidence="10">Fresh leaf tissue</tissue>
    </source>
</reference>
<evidence type="ECO:0000256" key="6">
    <source>
        <dbReference type="ARBA" id="ARBA00022989"/>
    </source>
</evidence>
<evidence type="ECO:0000256" key="7">
    <source>
        <dbReference type="ARBA" id="ARBA00023136"/>
    </source>
</evidence>
<proteinExistence type="predicted"/>
<evidence type="ECO:0000256" key="4">
    <source>
        <dbReference type="ARBA" id="ARBA00022729"/>
    </source>
</evidence>
<keyword evidence="8" id="KW-0325">Glycoprotein</keyword>
<gene>
    <name evidence="10" type="ORF">GUJ93_ZPchr0458g22614</name>
</gene>
<protein>
    <recommendedName>
        <fullName evidence="9">Leucine-rich repeat-containing N-terminal plant-type domain-containing protein</fullName>
    </recommendedName>
</protein>
<evidence type="ECO:0000256" key="1">
    <source>
        <dbReference type="ARBA" id="ARBA00004479"/>
    </source>
</evidence>
<keyword evidence="5" id="KW-0677">Repeat</keyword>
<dbReference type="Pfam" id="PF08263">
    <property type="entry name" value="LRRNT_2"/>
    <property type="match status" value="1"/>
</dbReference>
<evidence type="ECO:0000313" key="10">
    <source>
        <dbReference type="EMBL" id="KAG8043683.1"/>
    </source>
</evidence>